<dbReference type="EMBL" id="JYDO01000172">
    <property type="protein sequence ID" value="KRZ68182.1"/>
    <property type="molecule type" value="Genomic_DNA"/>
</dbReference>
<comment type="caution">
    <text evidence="2">The sequence shown here is derived from an EMBL/GenBank/DDBJ whole genome shotgun (WGS) entry which is preliminary data.</text>
</comment>
<organism evidence="2 3">
    <name type="scientific">Trichinella papuae</name>
    <dbReference type="NCBI Taxonomy" id="268474"/>
    <lineage>
        <taxon>Eukaryota</taxon>
        <taxon>Metazoa</taxon>
        <taxon>Ecdysozoa</taxon>
        <taxon>Nematoda</taxon>
        <taxon>Enoplea</taxon>
        <taxon>Dorylaimia</taxon>
        <taxon>Trichinellida</taxon>
        <taxon>Trichinellidae</taxon>
        <taxon>Trichinella</taxon>
    </lineage>
</organism>
<name>A0A0V1M8T3_9BILA</name>
<dbReference type="Proteomes" id="UP000054843">
    <property type="component" value="Unassembled WGS sequence"/>
</dbReference>
<evidence type="ECO:0000313" key="2">
    <source>
        <dbReference type="EMBL" id="KRZ68182.1"/>
    </source>
</evidence>
<gene>
    <name evidence="2" type="ORF">T10_9186</name>
</gene>
<reference evidence="2 3" key="1">
    <citation type="submission" date="2015-01" db="EMBL/GenBank/DDBJ databases">
        <title>Evolution of Trichinella species and genotypes.</title>
        <authorList>
            <person name="Korhonen P.K."/>
            <person name="Edoardo P."/>
            <person name="Giuseppe L.R."/>
            <person name="Gasser R.B."/>
        </authorList>
    </citation>
    <scope>NUCLEOTIDE SEQUENCE [LARGE SCALE GENOMIC DNA]</scope>
    <source>
        <strain evidence="2">ISS1980</strain>
    </source>
</reference>
<feature type="region of interest" description="Disordered" evidence="1">
    <location>
        <begin position="1"/>
        <end position="28"/>
    </location>
</feature>
<sequence>MKQCELSTKKQQPANTHTHTTIASSKKTNNRAATCQQQALVDKLVAVGVGVGCCFQFQKENHSSSSSLSGRMDVWTDGWMDELRKFLLPPSERVCRSSAIFLFACKFDGRTSRMTSLNFDFKPIFGTENRNTQIKVVMQTFPFDIATSSQPVGWVGRWCSAKFNLFAYAFQKSPPPPPTPPSNPRLSSALRFALGQI</sequence>
<accession>A0A0V1M8T3</accession>
<evidence type="ECO:0000256" key="1">
    <source>
        <dbReference type="SAM" id="MobiDB-lite"/>
    </source>
</evidence>
<protein>
    <submittedName>
        <fullName evidence="2">Uncharacterized protein</fullName>
    </submittedName>
</protein>
<keyword evidence="3" id="KW-1185">Reference proteome</keyword>
<proteinExistence type="predicted"/>
<dbReference type="AlphaFoldDB" id="A0A0V1M8T3"/>
<evidence type="ECO:0000313" key="3">
    <source>
        <dbReference type="Proteomes" id="UP000054843"/>
    </source>
</evidence>